<accession>A0A7C9FCS9</accession>
<gene>
    <name evidence="2" type="ORF">GBK04_11360</name>
</gene>
<proteinExistence type="predicted"/>
<keyword evidence="1" id="KW-0732">Signal</keyword>
<feature type="signal peptide" evidence="1">
    <location>
        <begin position="1"/>
        <end position="24"/>
    </location>
</feature>
<sequence length="307" mass="34762">MKKLPILLCILLTSILGISGCERAGGTDNFTAPQNFRDYWYNGKAEISRYALDQVQYGAVNPGEAVLIFVTEDFRTDTQVKLESEAKDKATSVLKLNSIRRFVTGIYDYSLYSSVFTPINTKKYEHSLKVTMSSQDWCGQVYNQLNLSGNKYDVMVRSYFEKNANEDYKIDETWLEDELWTRLRMDPQSLPKGETSVIPAAYAARIAGQKLEPQKAVGTLAAYTGNAFTGKALQQFSLRYPDAKRELRIVFEKAFPHSIAGWEETYPSRGKELTTRATKSEQIQSDYWSHNAPGDSTLRNQLGVEGF</sequence>
<dbReference type="Proteomes" id="UP000479293">
    <property type="component" value="Unassembled WGS sequence"/>
</dbReference>
<reference evidence="2 3" key="1">
    <citation type="submission" date="2019-10" db="EMBL/GenBank/DDBJ databases">
        <title>Draft Genome Sequence of Cytophagaceae sp. SJW1-29.</title>
        <authorList>
            <person name="Choi A."/>
        </authorList>
    </citation>
    <scope>NUCLEOTIDE SEQUENCE [LARGE SCALE GENOMIC DNA]</scope>
    <source>
        <strain evidence="2 3">SJW1-29</strain>
    </source>
</reference>
<dbReference type="EMBL" id="WHLY01000002">
    <property type="protein sequence ID" value="MPR33950.1"/>
    <property type="molecule type" value="Genomic_DNA"/>
</dbReference>
<evidence type="ECO:0000256" key="1">
    <source>
        <dbReference type="SAM" id="SignalP"/>
    </source>
</evidence>
<feature type="chain" id="PRO_5028854296" description="Septum formation inhibitor Maf" evidence="1">
    <location>
        <begin position="25"/>
        <end position="307"/>
    </location>
</feature>
<comment type="caution">
    <text evidence="2">The sequence shown here is derived from an EMBL/GenBank/DDBJ whole genome shotgun (WGS) entry which is preliminary data.</text>
</comment>
<dbReference type="AlphaFoldDB" id="A0A7C9FCS9"/>
<evidence type="ECO:0000313" key="3">
    <source>
        <dbReference type="Proteomes" id="UP000479293"/>
    </source>
</evidence>
<dbReference type="RefSeq" id="WP_152759744.1">
    <property type="nucleotide sequence ID" value="NZ_WHLY01000002.1"/>
</dbReference>
<protein>
    <recommendedName>
        <fullName evidence="4">Septum formation inhibitor Maf</fullName>
    </recommendedName>
</protein>
<evidence type="ECO:0000313" key="2">
    <source>
        <dbReference type="EMBL" id="MPR33950.1"/>
    </source>
</evidence>
<evidence type="ECO:0008006" key="4">
    <source>
        <dbReference type="Google" id="ProtNLM"/>
    </source>
</evidence>
<dbReference type="PROSITE" id="PS51257">
    <property type="entry name" value="PROKAR_LIPOPROTEIN"/>
    <property type="match status" value="1"/>
</dbReference>
<keyword evidence="3" id="KW-1185">Reference proteome</keyword>
<organism evidence="2 3">
    <name type="scientific">Salmonirosea aquatica</name>
    <dbReference type="NCBI Taxonomy" id="2654236"/>
    <lineage>
        <taxon>Bacteria</taxon>
        <taxon>Pseudomonadati</taxon>
        <taxon>Bacteroidota</taxon>
        <taxon>Cytophagia</taxon>
        <taxon>Cytophagales</taxon>
        <taxon>Spirosomataceae</taxon>
        <taxon>Salmonirosea</taxon>
    </lineage>
</organism>
<name>A0A7C9FCS9_9BACT</name>